<dbReference type="AlphaFoldDB" id="A0A7L4UR45"/>
<keyword evidence="4 6" id="KW-1133">Transmembrane helix</keyword>
<protein>
    <submittedName>
        <fullName evidence="8">EamA-like transporter family protein</fullName>
    </submittedName>
</protein>
<feature type="transmembrane region" description="Helical" evidence="6">
    <location>
        <begin position="163"/>
        <end position="183"/>
    </location>
</feature>
<keyword evidence="5 6" id="KW-0472">Membrane</keyword>
<feature type="transmembrane region" description="Helical" evidence="6">
    <location>
        <begin position="65"/>
        <end position="85"/>
    </location>
</feature>
<proteinExistence type="inferred from homology"/>
<evidence type="ECO:0000256" key="2">
    <source>
        <dbReference type="ARBA" id="ARBA00007362"/>
    </source>
</evidence>
<feature type="domain" description="EamA" evidence="7">
    <location>
        <begin position="7"/>
        <end position="136"/>
    </location>
</feature>
<dbReference type="Pfam" id="PF00892">
    <property type="entry name" value="EamA"/>
    <property type="match status" value="2"/>
</dbReference>
<organism evidence="8 9">
    <name type="scientific">Balneicella halophila</name>
    <dbReference type="NCBI Taxonomy" id="1537566"/>
    <lineage>
        <taxon>Bacteria</taxon>
        <taxon>Pseudomonadati</taxon>
        <taxon>Bacteroidota</taxon>
        <taxon>Bacteroidia</taxon>
        <taxon>Bacteroidales</taxon>
        <taxon>Balneicellaceae</taxon>
        <taxon>Balneicella</taxon>
    </lineage>
</organism>
<feature type="transmembrane region" description="Helical" evidence="6">
    <location>
        <begin position="34"/>
        <end position="53"/>
    </location>
</feature>
<comment type="similarity">
    <text evidence="2">Belongs to the EamA transporter family.</text>
</comment>
<dbReference type="InterPro" id="IPR037185">
    <property type="entry name" value="EmrE-like"/>
</dbReference>
<dbReference type="GO" id="GO:0016020">
    <property type="term" value="C:membrane"/>
    <property type="evidence" value="ECO:0007669"/>
    <property type="project" value="UniProtKB-SubCell"/>
</dbReference>
<dbReference type="Gene3D" id="1.10.3730.20">
    <property type="match status" value="1"/>
</dbReference>
<dbReference type="RefSeq" id="WP_116495548.1">
    <property type="nucleotide sequence ID" value="NZ_QENZ01000003.1"/>
</dbReference>
<reference evidence="8 9" key="1">
    <citation type="submission" date="2018-05" db="EMBL/GenBank/DDBJ databases">
        <title>Genomic Encyclopedia of Type Strains, Phase IV (KMG-IV): sequencing the most valuable type-strain genomes for metagenomic binning, comparative biology and taxonomic classification.</title>
        <authorList>
            <person name="Goeker M."/>
        </authorList>
    </citation>
    <scope>NUCLEOTIDE SEQUENCE [LARGE SCALE GENOMIC DNA]</scope>
    <source>
        <strain evidence="8 9">DSM 28579</strain>
    </source>
</reference>
<comment type="caution">
    <text evidence="8">The sequence shown here is derived from an EMBL/GenBank/DDBJ whole genome shotgun (WGS) entry which is preliminary data.</text>
</comment>
<dbReference type="SUPFAM" id="SSF103481">
    <property type="entry name" value="Multidrug resistance efflux transporter EmrE"/>
    <property type="match status" value="2"/>
</dbReference>
<name>A0A7L4UR45_BALHA</name>
<keyword evidence="3 6" id="KW-0812">Transmembrane</keyword>
<evidence type="ECO:0000256" key="3">
    <source>
        <dbReference type="ARBA" id="ARBA00022692"/>
    </source>
</evidence>
<feature type="transmembrane region" description="Helical" evidence="6">
    <location>
        <begin position="195"/>
        <end position="213"/>
    </location>
</feature>
<keyword evidence="9" id="KW-1185">Reference proteome</keyword>
<feature type="transmembrane region" description="Helical" evidence="6">
    <location>
        <begin position="283"/>
        <end position="300"/>
    </location>
</feature>
<evidence type="ECO:0000256" key="1">
    <source>
        <dbReference type="ARBA" id="ARBA00004141"/>
    </source>
</evidence>
<feature type="transmembrane region" description="Helical" evidence="6">
    <location>
        <begin position="225"/>
        <end position="244"/>
    </location>
</feature>
<dbReference type="OrthoDB" id="1117213at2"/>
<dbReference type="Proteomes" id="UP000251835">
    <property type="component" value="Unassembled WGS sequence"/>
</dbReference>
<evidence type="ECO:0000313" key="9">
    <source>
        <dbReference type="Proteomes" id="UP000251835"/>
    </source>
</evidence>
<sequence length="307" mass="33775">MKRFLPIILLLIISLAWGASFSVRFEALKAYSDTQVALFQIFGAGIFFLPLMWKTAKKLSRENFPILFLSGFLGNVLTSVFYALAQSRTDVSVTSILSALGPIVVFIEGILIYKQRFSLSALLALLLGLLGVCILIFGDSIAFNIDPFSLSFQESLSFQNTSLLGIFYVLMAVIAGSSNIVLIGYAMPKLSGTEIATITFMIFGPIAFVFLLGTNFSSALESEAFAHSSWMLVLLAFITFIGTVGFNELIKRSSPLLASLSTYLILFIGVAMGVFLTGSEFEWKHFWSIICIFIGVYWINKPQVSNS</sequence>
<evidence type="ECO:0000256" key="5">
    <source>
        <dbReference type="ARBA" id="ARBA00023136"/>
    </source>
</evidence>
<dbReference type="InterPro" id="IPR000620">
    <property type="entry name" value="EamA_dom"/>
</dbReference>
<dbReference type="PANTHER" id="PTHR32322">
    <property type="entry name" value="INNER MEMBRANE TRANSPORTER"/>
    <property type="match status" value="1"/>
</dbReference>
<dbReference type="InterPro" id="IPR050638">
    <property type="entry name" value="AA-Vitamin_Transporters"/>
</dbReference>
<evidence type="ECO:0000256" key="4">
    <source>
        <dbReference type="ARBA" id="ARBA00022989"/>
    </source>
</evidence>
<accession>A0A7L4UR45</accession>
<dbReference type="EMBL" id="QENZ01000003">
    <property type="protein sequence ID" value="PVX51982.1"/>
    <property type="molecule type" value="Genomic_DNA"/>
</dbReference>
<gene>
    <name evidence="8" type="ORF">C7377_0277</name>
</gene>
<feature type="transmembrane region" description="Helical" evidence="6">
    <location>
        <begin position="256"/>
        <end position="277"/>
    </location>
</feature>
<evidence type="ECO:0000259" key="7">
    <source>
        <dbReference type="Pfam" id="PF00892"/>
    </source>
</evidence>
<comment type="subcellular location">
    <subcellularLocation>
        <location evidence="1">Membrane</location>
        <topology evidence="1">Multi-pass membrane protein</topology>
    </subcellularLocation>
</comment>
<feature type="transmembrane region" description="Helical" evidence="6">
    <location>
        <begin position="120"/>
        <end position="143"/>
    </location>
</feature>
<feature type="domain" description="EamA" evidence="7">
    <location>
        <begin position="164"/>
        <end position="300"/>
    </location>
</feature>
<evidence type="ECO:0000313" key="8">
    <source>
        <dbReference type="EMBL" id="PVX51982.1"/>
    </source>
</evidence>
<dbReference type="PANTHER" id="PTHR32322:SF2">
    <property type="entry name" value="EAMA DOMAIN-CONTAINING PROTEIN"/>
    <property type="match status" value="1"/>
</dbReference>
<feature type="transmembrane region" description="Helical" evidence="6">
    <location>
        <begin position="91"/>
        <end position="113"/>
    </location>
</feature>
<evidence type="ECO:0000256" key="6">
    <source>
        <dbReference type="SAM" id="Phobius"/>
    </source>
</evidence>